<accession>A0ACC1HH11</accession>
<organism evidence="1 2">
    <name type="scientific">Spiromyces aspiralis</name>
    <dbReference type="NCBI Taxonomy" id="68401"/>
    <lineage>
        <taxon>Eukaryota</taxon>
        <taxon>Fungi</taxon>
        <taxon>Fungi incertae sedis</taxon>
        <taxon>Zoopagomycota</taxon>
        <taxon>Kickxellomycotina</taxon>
        <taxon>Kickxellomycetes</taxon>
        <taxon>Kickxellales</taxon>
        <taxon>Kickxellaceae</taxon>
        <taxon>Spiromyces</taxon>
    </lineage>
</organism>
<sequence>MFHTRFSLFKQIYTHRAAAEIELMIIDAMVAADPVLKLSEAIYSPKDYLYLTDNILTEIERSKDSQLAEAQRIIRRIRYRDLYKFVDEFIIPHEFLPHINEAIISWNRIHYGTGQKNPIENIRFFSQFDLNKSFHIPSDKISLCVPAKFEENSMLVFARDTTKRKAIQKAARKFMSKANVNYASSSLSVLSTAAQLAPQQGDTLPGQFDVSPKKRKFSISSSQ</sequence>
<proteinExistence type="predicted"/>
<comment type="caution">
    <text evidence="1">The sequence shown here is derived from an EMBL/GenBank/DDBJ whole genome shotgun (WGS) entry which is preliminary data.</text>
</comment>
<dbReference type="Proteomes" id="UP001145114">
    <property type="component" value="Unassembled WGS sequence"/>
</dbReference>
<dbReference type="EMBL" id="JAMZIH010005284">
    <property type="protein sequence ID" value="KAJ1675482.1"/>
    <property type="molecule type" value="Genomic_DNA"/>
</dbReference>
<evidence type="ECO:0000313" key="1">
    <source>
        <dbReference type="EMBL" id="KAJ1675482.1"/>
    </source>
</evidence>
<keyword evidence="2" id="KW-1185">Reference proteome</keyword>
<gene>
    <name evidence="1" type="ORF">EV182_001173</name>
</gene>
<protein>
    <submittedName>
        <fullName evidence="1">Uncharacterized protein</fullName>
    </submittedName>
</protein>
<name>A0ACC1HH11_9FUNG</name>
<reference evidence="1" key="1">
    <citation type="submission" date="2022-06" db="EMBL/GenBank/DDBJ databases">
        <title>Phylogenomic reconstructions and comparative analyses of Kickxellomycotina fungi.</title>
        <authorList>
            <person name="Reynolds N.K."/>
            <person name="Stajich J.E."/>
            <person name="Barry K."/>
            <person name="Grigoriev I.V."/>
            <person name="Crous P."/>
            <person name="Smith M.E."/>
        </authorList>
    </citation>
    <scope>NUCLEOTIDE SEQUENCE</scope>
    <source>
        <strain evidence="1">RSA 2271</strain>
    </source>
</reference>
<evidence type="ECO:0000313" key="2">
    <source>
        <dbReference type="Proteomes" id="UP001145114"/>
    </source>
</evidence>